<keyword evidence="3" id="KW-1185">Reference proteome</keyword>
<evidence type="ECO:0000256" key="1">
    <source>
        <dbReference type="SAM" id="Phobius"/>
    </source>
</evidence>
<dbReference type="Proteomes" id="UP000245207">
    <property type="component" value="Unassembled WGS sequence"/>
</dbReference>
<comment type="caution">
    <text evidence="2">The sequence shown here is derived from an EMBL/GenBank/DDBJ whole genome shotgun (WGS) entry which is preliminary data.</text>
</comment>
<gene>
    <name evidence="2" type="ORF">CTI12_AA250450</name>
</gene>
<reference evidence="2 3" key="1">
    <citation type="journal article" date="2018" name="Mol. Plant">
        <title>The genome of Artemisia annua provides insight into the evolution of Asteraceae family and artemisinin biosynthesis.</title>
        <authorList>
            <person name="Shen Q."/>
            <person name="Zhang L."/>
            <person name="Liao Z."/>
            <person name="Wang S."/>
            <person name="Yan T."/>
            <person name="Shi P."/>
            <person name="Liu M."/>
            <person name="Fu X."/>
            <person name="Pan Q."/>
            <person name="Wang Y."/>
            <person name="Lv Z."/>
            <person name="Lu X."/>
            <person name="Zhang F."/>
            <person name="Jiang W."/>
            <person name="Ma Y."/>
            <person name="Chen M."/>
            <person name="Hao X."/>
            <person name="Li L."/>
            <person name="Tang Y."/>
            <person name="Lv G."/>
            <person name="Zhou Y."/>
            <person name="Sun X."/>
            <person name="Brodelius P.E."/>
            <person name="Rose J.K.C."/>
            <person name="Tang K."/>
        </authorList>
    </citation>
    <scope>NUCLEOTIDE SEQUENCE [LARGE SCALE GENOMIC DNA]</scope>
    <source>
        <strain evidence="3">cv. Huhao1</strain>
        <tissue evidence="2">Leaf</tissue>
    </source>
</reference>
<evidence type="ECO:0000313" key="3">
    <source>
        <dbReference type="Proteomes" id="UP000245207"/>
    </source>
</evidence>
<keyword evidence="1" id="KW-0812">Transmembrane</keyword>
<accession>A0A2U1NMD1</accession>
<keyword evidence="1" id="KW-0472">Membrane</keyword>
<keyword evidence="1" id="KW-1133">Transmembrane helix</keyword>
<protein>
    <recommendedName>
        <fullName evidence="4">Zinc finger GRF-type domain-containing protein</fullName>
    </recommendedName>
</protein>
<feature type="transmembrane region" description="Helical" evidence="1">
    <location>
        <begin position="111"/>
        <end position="130"/>
    </location>
</feature>
<name>A0A2U1NMD1_ARTAN</name>
<dbReference type="AlphaFoldDB" id="A0A2U1NMD1"/>
<organism evidence="2 3">
    <name type="scientific">Artemisia annua</name>
    <name type="common">Sweet wormwood</name>
    <dbReference type="NCBI Taxonomy" id="35608"/>
    <lineage>
        <taxon>Eukaryota</taxon>
        <taxon>Viridiplantae</taxon>
        <taxon>Streptophyta</taxon>
        <taxon>Embryophyta</taxon>
        <taxon>Tracheophyta</taxon>
        <taxon>Spermatophyta</taxon>
        <taxon>Magnoliopsida</taxon>
        <taxon>eudicotyledons</taxon>
        <taxon>Gunneridae</taxon>
        <taxon>Pentapetalae</taxon>
        <taxon>asterids</taxon>
        <taxon>campanulids</taxon>
        <taxon>Asterales</taxon>
        <taxon>Asteraceae</taxon>
        <taxon>Asteroideae</taxon>
        <taxon>Anthemideae</taxon>
        <taxon>Artemisiinae</taxon>
        <taxon>Artemisia</taxon>
    </lineage>
</organism>
<dbReference type="PANTHER" id="PTHR33248">
    <property type="entry name" value="ZINC ION-BINDING PROTEIN"/>
    <property type="match status" value="1"/>
</dbReference>
<evidence type="ECO:0008006" key="4">
    <source>
        <dbReference type="Google" id="ProtNLM"/>
    </source>
</evidence>
<proteinExistence type="predicted"/>
<sequence length="131" mass="15743">MSIYLNDRTCEFDLPVMVLTSWRHTNPARRFLVCPNRYKPVRKKCEFWDWYDPEMDSDLYIMHLYQMYTLLNPQQRTNLGQEGNLEWRIGQLEAELGEKNMELQKTLSKLTFWKSTFFAFAVCMCLILAVK</sequence>
<evidence type="ECO:0000313" key="2">
    <source>
        <dbReference type="EMBL" id="PWA74646.1"/>
    </source>
</evidence>
<dbReference type="EMBL" id="PKPP01002532">
    <property type="protein sequence ID" value="PWA74646.1"/>
    <property type="molecule type" value="Genomic_DNA"/>
</dbReference>